<dbReference type="PANTHER" id="PTHR21266">
    <property type="entry name" value="IRON-SULFUR DOMAIN CONTAINING PROTEIN"/>
    <property type="match status" value="1"/>
</dbReference>
<evidence type="ECO:0000313" key="9">
    <source>
        <dbReference type="Proteomes" id="UP001499988"/>
    </source>
</evidence>
<dbReference type="Gene3D" id="2.102.10.10">
    <property type="entry name" value="Rieske [2Fe-2S] iron-sulphur domain"/>
    <property type="match status" value="1"/>
</dbReference>
<evidence type="ECO:0000256" key="6">
    <source>
        <dbReference type="ARBA" id="ARBA00023014"/>
    </source>
</evidence>
<keyword evidence="9" id="KW-1185">Reference proteome</keyword>
<comment type="cofactor">
    <cofactor evidence="1">
        <name>Fe cation</name>
        <dbReference type="ChEBI" id="CHEBI:24875"/>
    </cofactor>
</comment>
<evidence type="ECO:0000256" key="1">
    <source>
        <dbReference type="ARBA" id="ARBA00001962"/>
    </source>
</evidence>
<keyword evidence="4" id="KW-0560">Oxidoreductase</keyword>
<evidence type="ECO:0000256" key="5">
    <source>
        <dbReference type="ARBA" id="ARBA00023004"/>
    </source>
</evidence>
<accession>A0ABP9ENS7</accession>
<keyword evidence="5" id="KW-0408">Iron</keyword>
<dbReference type="Pfam" id="PF00355">
    <property type="entry name" value="Rieske"/>
    <property type="match status" value="1"/>
</dbReference>
<dbReference type="SUPFAM" id="SSF55961">
    <property type="entry name" value="Bet v1-like"/>
    <property type="match status" value="1"/>
</dbReference>
<evidence type="ECO:0000256" key="3">
    <source>
        <dbReference type="ARBA" id="ARBA00022723"/>
    </source>
</evidence>
<keyword evidence="3" id="KW-0479">Metal-binding</keyword>
<evidence type="ECO:0000259" key="7">
    <source>
        <dbReference type="PROSITE" id="PS51296"/>
    </source>
</evidence>
<feature type="domain" description="Rieske" evidence="7">
    <location>
        <begin position="20"/>
        <end position="122"/>
    </location>
</feature>
<dbReference type="Pfam" id="PF19298">
    <property type="entry name" value="KshA_C"/>
    <property type="match status" value="1"/>
</dbReference>
<organism evidence="8 9">
    <name type="scientific">Ferrimonas pelagia</name>
    <dbReference type="NCBI Taxonomy" id="1177826"/>
    <lineage>
        <taxon>Bacteria</taxon>
        <taxon>Pseudomonadati</taxon>
        <taxon>Pseudomonadota</taxon>
        <taxon>Gammaproteobacteria</taxon>
        <taxon>Alteromonadales</taxon>
        <taxon>Ferrimonadaceae</taxon>
        <taxon>Ferrimonas</taxon>
    </lineage>
</organism>
<sequence>MSATHRIEAQPIPERFARGWHCLGLADKYKDGQAHTLEIFDTKLVCYQGEDGQLRILDGYCPHMGGDLSKGCIEGNSIRCPFHDWRWDADGKCDDIPYAKRIPPRAKIKSWPICEENKLLFVWHDVENNPPIPEQAIPRIEQVFDDSWAEWEIAELEIGINCRELVDNVADKAHFGPVHGAPIRSFSNIFEGHIATQIMEGKSERLAEQGEIRTEATYYGPSYQITQMTGEMDGQPIHSILLNCHVPIDQDSFQLRYGVLVQKVPGLSEAENREIAAAYVQLAREAFYEDVEIWDNKVRIDNPILCDGDGPVYQLRKWYDQFYTDVAELTGDEKTQQVFKADNFNAV</sequence>
<keyword evidence="2" id="KW-0001">2Fe-2S</keyword>
<dbReference type="InterPro" id="IPR050584">
    <property type="entry name" value="Cholesterol_7-desaturase"/>
</dbReference>
<evidence type="ECO:0000256" key="2">
    <source>
        <dbReference type="ARBA" id="ARBA00022714"/>
    </source>
</evidence>
<evidence type="ECO:0000313" key="8">
    <source>
        <dbReference type="EMBL" id="GAA4883803.1"/>
    </source>
</evidence>
<proteinExistence type="predicted"/>
<dbReference type="RefSeq" id="WP_345334987.1">
    <property type="nucleotide sequence ID" value="NZ_BAABJZ010000024.1"/>
</dbReference>
<gene>
    <name evidence="8" type="ORF">GCM10023333_17580</name>
</gene>
<dbReference type="InterPro" id="IPR045605">
    <property type="entry name" value="KshA-like_C"/>
</dbReference>
<name>A0ABP9ENS7_9GAMM</name>
<evidence type="ECO:0000256" key="4">
    <source>
        <dbReference type="ARBA" id="ARBA00023002"/>
    </source>
</evidence>
<dbReference type="InterPro" id="IPR036922">
    <property type="entry name" value="Rieske_2Fe-2S_sf"/>
</dbReference>
<dbReference type="EMBL" id="BAABJZ010000024">
    <property type="protein sequence ID" value="GAA4883803.1"/>
    <property type="molecule type" value="Genomic_DNA"/>
</dbReference>
<dbReference type="Proteomes" id="UP001499988">
    <property type="component" value="Unassembled WGS sequence"/>
</dbReference>
<dbReference type="SUPFAM" id="SSF50022">
    <property type="entry name" value="ISP domain"/>
    <property type="match status" value="1"/>
</dbReference>
<reference evidence="9" key="1">
    <citation type="journal article" date="2019" name="Int. J. Syst. Evol. Microbiol.">
        <title>The Global Catalogue of Microorganisms (GCM) 10K type strain sequencing project: providing services to taxonomists for standard genome sequencing and annotation.</title>
        <authorList>
            <consortium name="The Broad Institute Genomics Platform"/>
            <consortium name="The Broad Institute Genome Sequencing Center for Infectious Disease"/>
            <person name="Wu L."/>
            <person name="Ma J."/>
        </authorList>
    </citation>
    <scope>NUCLEOTIDE SEQUENCE [LARGE SCALE GENOMIC DNA]</scope>
    <source>
        <strain evidence="9">JCM 18401</strain>
    </source>
</reference>
<comment type="caution">
    <text evidence="8">The sequence shown here is derived from an EMBL/GenBank/DDBJ whole genome shotgun (WGS) entry which is preliminary data.</text>
</comment>
<protein>
    <submittedName>
        <fullName evidence="8">Rieske 2Fe-2S domain-containing protein</fullName>
    </submittedName>
</protein>
<dbReference type="Gene3D" id="3.90.380.10">
    <property type="entry name" value="Naphthalene 1,2-dioxygenase Alpha Subunit, Chain A, domain 1"/>
    <property type="match status" value="1"/>
</dbReference>
<keyword evidence="6" id="KW-0411">Iron-sulfur</keyword>
<dbReference type="PANTHER" id="PTHR21266:SF60">
    <property type="entry name" value="3-KETOSTEROID-9-ALPHA-MONOOXYGENASE, OXYGENASE COMPONENT"/>
    <property type="match status" value="1"/>
</dbReference>
<dbReference type="PROSITE" id="PS51296">
    <property type="entry name" value="RIESKE"/>
    <property type="match status" value="1"/>
</dbReference>
<dbReference type="InterPro" id="IPR017941">
    <property type="entry name" value="Rieske_2Fe-2S"/>
</dbReference>